<dbReference type="InterPro" id="IPR017452">
    <property type="entry name" value="GPCR_Rhodpsn_7TM"/>
</dbReference>
<feature type="transmembrane region" description="Helical" evidence="12">
    <location>
        <begin position="226"/>
        <end position="246"/>
    </location>
</feature>
<keyword evidence="6" id="KW-0677">Repeat</keyword>
<proteinExistence type="inferred from homology"/>
<dbReference type="PROSITE" id="PS50262">
    <property type="entry name" value="G_PROTEIN_RECEP_F1_2"/>
    <property type="match status" value="1"/>
</dbReference>
<dbReference type="PANTHER" id="PTHR24372">
    <property type="entry name" value="GLYCOPROTEIN HORMONE RECEPTOR"/>
    <property type="match status" value="1"/>
</dbReference>
<evidence type="ECO:0000256" key="8">
    <source>
        <dbReference type="ARBA" id="ARBA00023040"/>
    </source>
</evidence>
<name>A0A7R9A4I9_9CRUS</name>
<keyword evidence="4" id="KW-0433">Leucine-rich repeat</keyword>
<keyword evidence="7 12" id="KW-1133">Transmembrane helix</keyword>
<evidence type="ECO:0000256" key="11">
    <source>
        <dbReference type="ARBA" id="ARBA00023224"/>
    </source>
</evidence>
<dbReference type="InterPro" id="IPR000276">
    <property type="entry name" value="GPCR_Rhodpsn"/>
</dbReference>
<dbReference type="GO" id="GO:0007189">
    <property type="term" value="P:adenylate cyclase-activating G protein-coupled receptor signaling pathway"/>
    <property type="evidence" value="ECO:0007669"/>
    <property type="project" value="TreeGrafter"/>
</dbReference>
<evidence type="ECO:0000256" key="12">
    <source>
        <dbReference type="SAM" id="Phobius"/>
    </source>
</evidence>
<dbReference type="EMBL" id="LR900530">
    <property type="protein sequence ID" value="CAD7246002.1"/>
    <property type="molecule type" value="Genomic_DNA"/>
</dbReference>
<dbReference type="OrthoDB" id="5981530at2759"/>
<dbReference type="PRINTS" id="PR00237">
    <property type="entry name" value="GPCRRHODOPSN"/>
</dbReference>
<keyword evidence="11" id="KW-0807">Transducer</keyword>
<protein>
    <recommendedName>
        <fullName evidence="13">G-protein coupled receptors family 1 profile domain-containing protein</fullName>
    </recommendedName>
</protein>
<comment type="similarity">
    <text evidence="2">Belongs to the G-protein coupled receptor 1 family.</text>
</comment>
<feature type="transmembrane region" description="Helical" evidence="12">
    <location>
        <begin position="182"/>
        <end position="203"/>
    </location>
</feature>
<dbReference type="InterPro" id="IPR002131">
    <property type="entry name" value="Gphrmn_rcpt_fam"/>
</dbReference>
<organism evidence="14">
    <name type="scientific">Darwinula stevensoni</name>
    <dbReference type="NCBI Taxonomy" id="69355"/>
    <lineage>
        <taxon>Eukaryota</taxon>
        <taxon>Metazoa</taxon>
        <taxon>Ecdysozoa</taxon>
        <taxon>Arthropoda</taxon>
        <taxon>Crustacea</taxon>
        <taxon>Oligostraca</taxon>
        <taxon>Ostracoda</taxon>
        <taxon>Podocopa</taxon>
        <taxon>Podocopida</taxon>
        <taxon>Darwinulocopina</taxon>
        <taxon>Darwinuloidea</taxon>
        <taxon>Darwinulidae</taxon>
        <taxon>Darwinula</taxon>
    </lineage>
</organism>
<evidence type="ECO:0000256" key="4">
    <source>
        <dbReference type="ARBA" id="ARBA00022614"/>
    </source>
</evidence>
<dbReference type="SUPFAM" id="SSF81321">
    <property type="entry name" value="Family A G protein-coupled receptor-like"/>
    <property type="match status" value="1"/>
</dbReference>
<dbReference type="Gene3D" id="1.20.1070.10">
    <property type="entry name" value="Rhodopsin 7-helix transmembrane proteins"/>
    <property type="match status" value="1"/>
</dbReference>
<evidence type="ECO:0000256" key="9">
    <source>
        <dbReference type="ARBA" id="ARBA00023136"/>
    </source>
</evidence>
<feature type="transmembrane region" description="Helical" evidence="12">
    <location>
        <begin position="149"/>
        <end position="170"/>
    </location>
</feature>
<dbReference type="PANTHER" id="PTHR24372:SF74">
    <property type="entry name" value="LP13728P"/>
    <property type="match status" value="1"/>
</dbReference>
<dbReference type="AlphaFoldDB" id="A0A7R9A4I9"/>
<dbReference type="InterPro" id="IPR032675">
    <property type="entry name" value="LRR_dom_sf"/>
</dbReference>
<dbReference type="Proteomes" id="UP000677054">
    <property type="component" value="Unassembled WGS sequence"/>
</dbReference>
<evidence type="ECO:0000259" key="13">
    <source>
        <dbReference type="PROSITE" id="PS50262"/>
    </source>
</evidence>
<sequence>MRDLSGTEISQLPTEGLTTLKHLTLQNVPNLWVFPSPYSLQELVKARLTYPYHCCVFQFPEVHDPVLYAETEKKLQEQCREHQEQQHRHLLSLDESQDGGTWHNKSFNPVGGWGCENDSRFIPKDVNCEPRPDAFNPCEDILGHPSLRITAWIVIPTALLGNLAVLVVILCNRRNMTVGKFLMCNLACADLGLGLYLLAVAVVDLRTMGFYFNYAIPWQQGLGCEIAGFVTVFSCELSIVTLSVLTGERWYAITHAIRVSKRLRLPAAAKVMAGGWLFAIAVAALPLFGVSDYSKTR</sequence>
<reference evidence="14" key="1">
    <citation type="submission" date="2020-11" db="EMBL/GenBank/DDBJ databases">
        <authorList>
            <person name="Tran Van P."/>
        </authorList>
    </citation>
    <scope>NUCLEOTIDE SEQUENCE</scope>
</reference>
<evidence type="ECO:0000256" key="10">
    <source>
        <dbReference type="ARBA" id="ARBA00023170"/>
    </source>
</evidence>
<dbReference type="Gene3D" id="3.80.10.10">
    <property type="entry name" value="Ribonuclease Inhibitor"/>
    <property type="match status" value="1"/>
</dbReference>
<evidence type="ECO:0000256" key="3">
    <source>
        <dbReference type="ARBA" id="ARBA00022475"/>
    </source>
</evidence>
<evidence type="ECO:0000313" key="14">
    <source>
        <dbReference type="EMBL" id="CAD7246002.1"/>
    </source>
</evidence>
<dbReference type="GO" id="GO:0005886">
    <property type="term" value="C:plasma membrane"/>
    <property type="evidence" value="ECO:0007669"/>
    <property type="project" value="UniProtKB-SubCell"/>
</dbReference>
<evidence type="ECO:0000256" key="6">
    <source>
        <dbReference type="ARBA" id="ARBA00022737"/>
    </source>
</evidence>
<dbReference type="GO" id="GO:0009755">
    <property type="term" value="P:hormone-mediated signaling pathway"/>
    <property type="evidence" value="ECO:0007669"/>
    <property type="project" value="TreeGrafter"/>
</dbReference>
<dbReference type="GO" id="GO:0016500">
    <property type="term" value="F:protein-hormone receptor activity"/>
    <property type="evidence" value="ECO:0007669"/>
    <property type="project" value="InterPro"/>
</dbReference>
<evidence type="ECO:0000256" key="2">
    <source>
        <dbReference type="ARBA" id="ARBA00010663"/>
    </source>
</evidence>
<dbReference type="PRINTS" id="PR00373">
    <property type="entry name" value="GLYCHORMONER"/>
</dbReference>
<keyword evidence="10" id="KW-0675">Receptor</keyword>
<accession>A0A7R9A4I9</accession>
<evidence type="ECO:0000256" key="7">
    <source>
        <dbReference type="ARBA" id="ARBA00022989"/>
    </source>
</evidence>
<keyword evidence="15" id="KW-1185">Reference proteome</keyword>
<evidence type="ECO:0000256" key="5">
    <source>
        <dbReference type="ARBA" id="ARBA00022692"/>
    </source>
</evidence>
<keyword evidence="9 12" id="KW-0472">Membrane</keyword>
<dbReference type="EMBL" id="CAJPEV010001013">
    <property type="protein sequence ID" value="CAG0890138.1"/>
    <property type="molecule type" value="Genomic_DNA"/>
</dbReference>
<keyword evidence="8" id="KW-0297">G-protein coupled receptor</keyword>
<dbReference type="Pfam" id="PF00001">
    <property type="entry name" value="7tm_1"/>
    <property type="match status" value="1"/>
</dbReference>
<feature type="domain" description="G-protein coupled receptors family 1 profile" evidence="13">
    <location>
        <begin position="161"/>
        <end position="297"/>
    </location>
</feature>
<dbReference type="GO" id="GO:0008528">
    <property type="term" value="F:G protein-coupled peptide receptor activity"/>
    <property type="evidence" value="ECO:0007669"/>
    <property type="project" value="TreeGrafter"/>
</dbReference>
<gene>
    <name evidence="14" type="ORF">DSTB1V02_LOCUS5868</name>
</gene>
<keyword evidence="5 12" id="KW-0812">Transmembrane</keyword>
<feature type="transmembrane region" description="Helical" evidence="12">
    <location>
        <begin position="267"/>
        <end position="288"/>
    </location>
</feature>
<keyword evidence="3" id="KW-1003">Cell membrane</keyword>
<evidence type="ECO:0000256" key="1">
    <source>
        <dbReference type="ARBA" id="ARBA00004651"/>
    </source>
</evidence>
<comment type="subcellular location">
    <subcellularLocation>
        <location evidence="1">Cell membrane</location>
        <topology evidence="1">Multi-pass membrane protein</topology>
    </subcellularLocation>
</comment>
<evidence type="ECO:0000313" key="15">
    <source>
        <dbReference type="Proteomes" id="UP000677054"/>
    </source>
</evidence>